<evidence type="ECO:0000256" key="1">
    <source>
        <dbReference type="ARBA" id="ARBA00011900"/>
    </source>
</evidence>
<evidence type="ECO:0000313" key="10">
    <source>
        <dbReference type="Proteomes" id="UP000050497"/>
    </source>
</evidence>
<dbReference type="PANTHER" id="PTHR33841">
    <property type="entry name" value="DNA METHYLTRANSFERASE YEEA-RELATED"/>
    <property type="match status" value="1"/>
</dbReference>
<dbReference type="STRING" id="1653334.GA0071312_3427"/>
<feature type="domain" description="MmeI-like N-terminal" evidence="5">
    <location>
        <begin position="5"/>
        <end position="214"/>
    </location>
</feature>
<dbReference type="PANTHER" id="PTHR33841:SF1">
    <property type="entry name" value="DNA METHYLTRANSFERASE A"/>
    <property type="match status" value="1"/>
</dbReference>
<evidence type="ECO:0000313" key="9">
    <source>
        <dbReference type="EMBL" id="SCC82435.1"/>
    </source>
</evidence>
<dbReference type="InterPro" id="IPR046816">
    <property type="entry name" value="MmeI_Mtase"/>
</dbReference>
<keyword evidence="2 8" id="KW-0489">Methyltransferase</keyword>
<evidence type="ECO:0000259" key="5">
    <source>
        <dbReference type="Pfam" id="PF20464"/>
    </source>
</evidence>
<dbReference type="GO" id="GO:0003676">
    <property type="term" value="F:nucleic acid binding"/>
    <property type="evidence" value="ECO:0007669"/>
    <property type="project" value="InterPro"/>
</dbReference>
<proteinExistence type="predicted"/>
<dbReference type="InterPro" id="IPR050953">
    <property type="entry name" value="N4_N6_ade-DNA_methylase"/>
</dbReference>
<sequence>MLEDFIAEVQAASGGAERSNYQIFVQKLCAALEVAPPGMAGPDHERNDYVFERRVDFKHPDGTTTPGYIDCYKRDHFILEAKQSKRRQAPNAPARSAPRPGWDRVMAEARRQAENYARALPVDHGYPPFLITVDVGQAIEIYADFSGLGKNYAHFPDRNSYRINLDDLRRDDVRKRLKAVFTAPRKLDPTRHASRVTRVIAARLARVARRLEKRHPPAEVAQFLMRCLFTMFAEDSGLLPERGFRDLLGQLKQNPDNAVPALTDLWRRMDRGGFEPRLMATIKRFNGTLFKDATALPLAREELNELAIAASYDWRDVEPAIFGTLLERALDPRERSRLGAHYTPRAYVERLVVPTILDPLRGEWDEARTRADVLHEAGDDRGAVAVIRAYHHRLCTIRVLDPACGTGNFLYVALEMLKRLEGEVLEALDALGEDQARLAMEGETVSPKQFYGLELNPRAVPIADLVLWIGYIKWQRRTINLASLPEPILQAYGTIRHQDAILDADARIPRRDDSGAPLTKWDRISHRPHPVTGDPVPDLSARIPLYDYRNPRPAPWPEVEFIIGNPPFIGGKDMREELGDGYTEACRKARPKVPGGADFVMHFWDEAAVRLLRKPTKQAPNPLIRFGFITTNSITQTFSRRVIERHLEAREPLSLVYAIPDHPWLKAPDKAAVRIAMTVCERGRQEGVLETVTEEADLKTDTPRVELARRTGMIRAKLTLGADLSQARALAANEALCSRGVVLHGAGFMVTPRQAKTLGLGRVEGLDAHIRDYRNGRDLAGRPRGVKVIDLYPLAREEVETRFPAIYQHVLERVKPERDQNNMKFRRENWWWFGATHKELRAFLDGLPRYIATIETAKHRFFQFLDGEVRPDNKLINIGSDDAALLAVLSSSVHCWWFQANAGKIGVYALDSVYVKTRVFDTFPFPPCLDPRLPEDHPQAALRGRLRKLGEKLDAFRKERIAAHGFITMTGLYNALEQLRLRAAGLVREPMSEAERDFHEAGLISVLAEIHDEIDAAVLEAYGLEHLAPALIGQPGATTPLPQEKPATLAAAEEELLSGLVALNQQRQREEQQGRVRWLRPDFQIPRLAHKLPEPPDEQLFADLVVAPQDLRIKWPKDTAEQLRLVRRLLVATPSPAPDTAIAEAFAGKGSKQRRAHVRDALEALAARGIVRKIAGSTPARYFIPR</sequence>
<name>A0A0P8BPL0_9HYPH</name>
<dbReference type="Gene3D" id="3.40.50.150">
    <property type="entry name" value="Vaccinia Virus protein VP39"/>
    <property type="match status" value="1"/>
</dbReference>
<evidence type="ECO:0000256" key="2">
    <source>
        <dbReference type="ARBA" id="ARBA00022603"/>
    </source>
</evidence>
<evidence type="ECO:0000256" key="4">
    <source>
        <dbReference type="ARBA" id="ARBA00047942"/>
    </source>
</evidence>
<dbReference type="Proteomes" id="UP000182800">
    <property type="component" value="Unassembled WGS sequence"/>
</dbReference>
<dbReference type="EC" id="2.1.1.72" evidence="1"/>
<keyword evidence="3 8" id="KW-0808">Transferase</keyword>
<dbReference type="SUPFAM" id="SSF53335">
    <property type="entry name" value="S-adenosyl-L-methionine-dependent methyltransferases"/>
    <property type="match status" value="1"/>
</dbReference>
<keyword evidence="11" id="KW-1185">Reference proteome</keyword>
<comment type="catalytic activity">
    <reaction evidence="4">
        <text>a 2'-deoxyadenosine in DNA + S-adenosyl-L-methionine = an N(6)-methyl-2'-deoxyadenosine in DNA + S-adenosyl-L-homocysteine + H(+)</text>
        <dbReference type="Rhea" id="RHEA:15197"/>
        <dbReference type="Rhea" id="RHEA-COMP:12418"/>
        <dbReference type="Rhea" id="RHEA-COMP:12419"/>
        <dbReference type="ChEBI" id="CHEBI:15378"/>
        <dbReference type="ChEBI" id="CHEBI:57856"/>
        <dbReference type="ChEBI" id="CHEBI:59789"/>
        <dbReference type="ChEBI" id="CHEBI:90615"/>
        <dbReference type="ChEBI" id="CHEBI:90616"/>
        <dbReference type="EC" id="2.1.1.72"/>
    </reaction>
</comment>
<gene>
    <name evidence="9" type="ORF">GA0071312_3427</name>
    <name evidence="8" type="ORF">HLUCCO17_06365</name>
</gene>
<dbReference type="Pfam" id="PF20465">
    <property type="entry name" value="MmeI_hel"/>
    <property type="match status" value="1"/>
</dbReference>
<dbReference type="GO" id="GO:0009007">
    <property type="term" value="F:site-specific DNA-methyltransferase (adenine-specific) activity"/>
    <property type="evidence" value="ECO:0007669"/>
    <property type="project" value="UniProtKB-EC"/>
</dbReference>
<dbReference type="InterPro" id="IPR046819">
    <property type="entry name" value="MmeI_hel"/>
</dbReference>
<comment type="caution">
    <text evidence="8">The sequence shown here is derived from an EMBL/GenBank/DDBJ whole genome shotgun (WGS) entry which is preliminary data.</text>
</comment>
<dbReference type="InterPro" id="IPR002052">
    <property type="entry name" value="DNA_methylase_N6_adenine_CS"/>
</dbReference>
<dbReference type="InterPro" id="IPR029063">
    <property type="entry name" value="SAM-dependent_MTases_sf"/>
</dbReference>
<dbReference type="Pfam" id="PF20473">
    <property type="entry name" value="MmeI_Mtase"/>
    <property type="match status" value="1"/>
</dbReference>
<evidence type="ECO:0000256" key="3">
    <source>
        <dbReference type="ARBA" id="ARBA00022679"/>
    </source>
</evidence>
<feature type="domain" description="MmeI-like helicase spacer" evidence="6">
    <location>
        <begin position="219"/>
        <end position="290"/>
    </location>
</feature>
<dbReference type="GO" id="GO:0032259">
    <property type="term" value="P:methylation"/>
    <property type="evidence" value="ECO:0007669"/>
    <property type="project" value="UniProtKB-KW"/>
</dbReference>
<dbReference type="EMBL" id="FMBM01000002">
    <property type="protein sequence ID" value="SCC82435.1"/>
    <property type="molecule type" value="Genomic_DNA"/>
</dbReference>
<feature type="domain" description="MmeI-like DNA-methyltransferase" evidence="7">
    <location>
        <begin position="386"/>
        <end position="679"/>
    </location>
</feature>
<dbReference type="PROSITE" id="PS00092">
    <property type="entry name" value="N6_MTASE"/>
    <property type="match status" value="1"/>
</dbReference>
<reference evidence="9 11" key="2">
    <citation type="submission" date="2016-08" db="EMBL/GenBank/DDBJ databases">
        <authorList>
            <person name="Varghese N."/>
            <person name="Submissions Spin"/>
        </authorList>
    </citation>
    <scope>NUCLEOTIDE SEQUENCE [LARGE SCALE GENOMIC DNA]</scope>
    <source>
        <strain evidence="9 11">HL-109</strain>
    </source>
</reference>
<evidence type="ECO:0000313" key="11">
    <source>
        <dbReference type="Proteomes" id="UP000182800"/>
    </source>
</evidence>
<dbReference type="PATRIC" id="fig|1653334.4.peg.2349"/>
<accession>A0A0P8BPL0</accession>
<dbReference type="RefSeq" id="WP_074445926.1">
    <property type="nucleotide sequence ID" value="NZ_FMBM01000002.1"/>
</dbReference>
<dbReference type="Pfam" id="PF20464">
    <property type="entry name" value="MmeI_N"/>
    <property type="match status" value="1"/>
</dbReference>
<organism evidence="8 10">
    <name type="scientific">Saliniramus fredricksonii</name>
    <dbReference type="NCBI Taxonomy" id="1653334"/>
    <lineage>
        <taxon>Bacteria</taxon>
        <taxon>Pseudomonadati</taxon>
        <taxon>Pseudomonadota</taxon>
        <taxon>Alphaproteobacteria</taxon>
        <taxon>Hyphomicrobiales</taxon>
        <taxon>Salinarimonadaceae</taxon>
        <taxon>Saliniramus</taxon>
    </lineage>
</organism>
<evidence type="ECO:0000313" key="8">
    <source>
        <dbReference type="EMBL" id="KPQ11528.1"/>
    </source>
</evidence>
<evidence type="ECO:0000259" key="7">
    <source>
        <dbReference type="Pfam" id="PF20473"/>
    </source>
</evidence>
<protein>
    <recommendedName>
        <fullName evidence="1">site-specific DNA-methyltransferase (adenine-specific)</fullName>
        <ecNumber evidence="1">2.1.1.72</ecNumber>
    </recommendedName>
</protein>
<reference evidence="8 10" key="1">
    <citation type="submission" date="2015-09" db="EMBL/GenBank/DDBJ databases">
        <title>Identification and resolution of microdiversity through metagenomic sequencing of parallel consortia.</title>
        <authorList>
            <person name="Nelson W.C."/>
            <person name="Romine M.F."/>
            <person name="Lindemann S.R."/>
        </authorList>
    </citation>
    <scope>NUCLEOTIDE SEQUENCE [LARGE SCALE GENOMIC DNA]</scope>
    <source>
        <strain evidence="8">HL-109</strain>
    </source>
</reference>
<dbReference type="OrthoDB" id="9806213at2"/>
<dbReference type="PRINTS" id="PR00507">
    <property type="entry name" value="N12N6MTFRASE"/>
</dbReference>
<dbReference type="InterPro" id="IPR046817">
    <property type="entry name" value="MmeI_N"/>
</dbReference>
<evidence type="ECO:0000259" key="6">
    <source>
        <dbReference type="Pfam" id="PF20465"/>
    </source>
</evidence>
<dbReference type="Proteomes" id="UP000050497">
    <property type="component" value="Unassembled WGS sequence"/>
</dbReference>
<dbReference type="EMBL" id="LJSX01000007">
    <property type="protein sequence ID" value="KPQ11528.1"/>
    <property type="molecule type" value="Genomic_DNA"/>
</dbReference>
<dbReference type="AlphaFoldDB" id="A0A0P8BPL0"/>